<feature type="domain" description="Calcineurin-like phosphoesterase" evidence="7">
    <location>
        <begin position="19"/>
        <end position="282"/>
    </location>
</feature>
<keyword evidence="6" id="KW-0732">Signal</keyword>
<gene>
    <name evidence="9" type="ORF">ENUP19_0057G0079</name>
</gene>
<dbReference type="EMBL" id="BAAFRS010000057">
    <property type="protein sequence ID" value="GAB1220745.1"/>
    <property type="molecule type" value="Genomic_DNA"/>
</dbReference>
<protein>
    <recommendedName>
        <fullName evidence="11">Acid sphingomyelinase family phosphodiesterase</fullName>
    </recommendedName>
</protein>
<keyword evidence="3" id="KW-0964">Secreted</keyword>
<feature type="chain" id="PRO_5047202353" description="Acid sphingomyelinase family phosphodiesterase" evidence="6">
    <location>
        <begin position="17"/>
        <end position="421"/>
    </location>
</feature>
<dbReference type="InterPro" id="IPR029052">
    <property type="entry name" value="Metallo-depent_PP-like"/>
</dbReference>
<keyword evidence="5" id="KW-0325">Glycoprotein</keyword>
<evidence type="ECO:0000256" key="1">
    <source>
        <dbReference type="ARBA" id="ARBA00004613"/>
    </source>
</evidence>
<dbReference type="Pfam" id="PF19272">
    <property type="entry name" value="ASMase_C"/>
    <property type="match status" value="1"/>
</dbReference>
<comment type="similarity">
    <text evidence="2">Belongs to the acid sphingomyelinase family.</text>
</comment>
<keyword evidence="4" id="KW-0378">Hydrolase</keyword>
<accession>A0ABQ0DD14</accession>
<evidence type="ECO:0000256" key="2">
    <source>
        <dbReference type="ARBA" id="ARBA00008234"/>
    </source>
</evidence>
<dbReference type="Gene3D" id="3.60.21.10">
    <property type="match status" value="1"/>
</dbReference>
<organism evidence="9 10">
    <name type="scientific">Entamoeba nuttalli</name>
    <dbReference type="NCBI Taxonomy" id="412467"/>
    <lineage>
        <taxon>Eukaryota</taxon>
        <taxon>Amoebozoa</taxon>
        <taxon>Evosea</taxon>
        <taxon>Archamoebae</taxon>
        <taxon>Mastigamoebida</taxon>
        <taxon>Entamoebidae</taxon>
        <taxon>Entamoeba</taxon>
    </lineage>
</organism>
<dbReference type="Pfam" id="PF00149">
    <property type="entry name" value="Metallophos"/>
    <property type="match status" value="1"/>
</dbReference>
<dbReference type="PANTHER" id="PTHR10340:SF34">
    <property type="entry name" value="SPHINGOMYELIN PHOSPHODIESTERASE"/>
    <property type="match status" value="1"/>
</dbReference>
<dbReference type="Proteomes" id="UP001628156">
    <property type="component" value="Unassembled WGS sequence"/>
</dbReference>
<comment type="caution">
    <text evidence="9">The sequence shown here is derived from an EMBL/GenBank/DDBJ whole genome shotgun (WGS) entry which is preliminary data.</text>
</comment>
<feature type="domain" description="Sphingomyelin phosphodiesterase C-terminal" evidence="8">
    <location>
        <begin position="306"/>
        <end position="420"/>
    </location>
</feature>
<evidence type="ECO:0000313" key="9">
    <source>
        <dbReference type="EMBL" id="GAB1220745.1"/>
    </source>
</evidence>
<name>A0ABQ0DD14_9EUKA</name>
<dbReference type="SUPFAM" id="SSF56300">
    <property type="entry name" value="Metallo-dependent phosphatases"/>
    <property type="match status" value="1"/>
</dbReference>
<evidence type="ECO:0000313" key="10">
    <source>
        <dbReference type="Proteomes" id="UP001628156"/>
    </source>
</evidence>
<evidence type="ECO:0000256" key="6">
    <source>
        <dbReference type="SAM" id="SignalP"/>
    </source>
</evidence>
<evidence type="ECO:0000259" key="8">
    <source>
        <dbReference type="Pfam" id="PF19272"/>
    </source>
</evidence>
<reference evidence="9 10" key="1">
    <citation type="journal article" date="2019" name="PLoS Negl. Trop. Dis.">
        <title>Whole genome sequencing of Entamoeba nuttalli reveals mammalian host-related molecular signatures and a novel octapeptide-repeat surface protein.</title>
        <authorList>
            <person name="Tanaka M."/>
            <person name="Makiuchi T."/>
            <person name="Komiyama T."/>
            <person name="Shiina T."/>
            <person name="Osaki K."/>
            <person name="Tachibana H."/>
        </authorList>
    </citation>
    <scope>NUCLEOTIDE SEQUENCE [LARGE SCALE GENOMIC DNA]</scope>
    <source>
        <strain evidence="9 10">P19-061405</strain>
    </source>
</reference>
<proteinExistence type="inferred from homology"/>
<evidence type="ECO:0000256" key="3">
    <source>
        <dbReference type="ARBA" id="ARBA00022525"/>
    </source>
</evidence>
<dbReference type="PANTHER" id="PTHR10340">
    <property type="entry name" value="SPHINGOMYELIN PHOSPHODIESTERASE"/>
    <property type="match status" value="1"/>
</dbReference>
<evidence type="ECO:0008006" key="11">
    <source>
        <dbReference type="Google" id="ProtNLM"/>
    </source>
</evidence>
<feature type="signal peptide" evidence="6">
    <location>
        <begin position="1"/>
        <end position="16"/>
    </location>
</feature>
<dbReference type="InterPro" id="IPR045473">
    <property type="entry name" value="ASM_C"/>
</dbReference>
<evidence type="ECO:0000256" key="4">
    <source>
        <dbReference type="ARBA" id="ARBA00022801"/>
    </source>
</evidence>
<keyword evidence="10" id="KW-1185">Reference proteome</keyword>
<evidence type="ECO:0000256" key="5">
    <source>
        <dbReference type="ARBA" id="ARBA00023180"/>
    </source>
</evidence>
<comment type="subcellular location">
    <subcellularLocation>
        <location evidence="1">Secreted</location>
    </subcellularLocation>
</comment>
<evidence type="ECO:0000259" key="7">
    <source>
        <dbReference type="Pfam" id="PF00149"/>
    </source>
</evidence>
<sequence>MVIMLFLLLFITLTLANKKFWLITDTHFDDEFTVGSSSKCLAIDCCHSNSIPRKGQENFISGPCGDYNCYSPLNVSESAFDYIAKHQSESKLIFWLMDVVPGDVITQSKETNKKRIQLQVEALKKRLPGFRIYPVPGNHDYWLSSNWQYPPQNQWMLDFMGDLFKDWLSPNALEQFKKGGFYTELIDSGVRIIVLHLAYVDVYSSHCNEYVENDPAGMMKWFNKTLELARKNGERVILLSHEGVGLKESGTIDVVPKFNEDFSYAMNEYSDIIISHLSGHSHFNSFRVLPNITKPTFHIIMNPAMTSFKNLNPRFRLYEYDRKNIKDYTNYMLDINKCNKNNKFEWEIEYNAKELFGIEEYTTKNLKEFIEQLAVDDELWIKFDSHYSTINRKCEGNCRKDLLCSIHCMKESEFITCINQK</sequence>
<dbReference type="InterPro" id="IPR004843">
    <property type="entry name" value="Calcineurin-like_PHP"/>
</dbReference>